<dbReference type="RefSeq" id="WP_082201857.1">
    <property type="nucleotide sequence ID" value="NZ_BMFM01000001.1"/>
</dbReference>
<protein>
    <submittedName>
        <fullName evidence="1">ABC transporter substrate-binding protein</fullName>
    </submittedName>
</protein>
<proteinExistence type="predicted"/>
<dbReference type="EMBL" id="CP041690">
    <property type="protein sequence ID" value="QEE19570.1"/>
    <property type="molecule type" value="Genomic_DNA"/>
</dbReference>
<dbReference type="KEGG" id="yti:FNA67_05005"/>
<gene>
    <name evidence="1" type="ORF">FNA67_05005</name>
</gene>
<dbReference type="PANTHER" id="PTHR30006:SF24">
    <property type="entry name" value="SLL0237 PROTEIN"/>
    <property type="match status" value="1"/>
</dbReference>
<dbReference type="SUPFAM" id="SSF53850">
    <property type="entry name" value="Periplasmic binding protein-like II"/>
    <property type="match status" value="1"/>
</dbReference>
<evidence type="ECO:0000313" key="2">
    <source>
        <dbReference type="Proteomes" id="UP000321062"/>
    </source>
</evidence>
<dbReference type="Proteomes" id="UP000321062">
    <property type="component" value="Chromosome"/>
</dbReference>
<evidence type="ECO:0000313" key="1">
    <source>
        <dbReference type="EMBL" id="QEE19570.1"/>
    </source>
</evidence>
<dbReference type="Gene3D" id="3.40.190.10">
    <property type="entry name" value="Periplasmic binding protein-like II"/>
    <property type="match status" value="2"/>
</dbReference>
<dbReference type="Pfam" id="PF13531">
    <property type="entry name" value="SBP_bac_11"/>
    <property type="match status" value="1"/>
</dbReference>
<name>A0A5B9DK03_9HYPH</name>
<reference evidence="1 2" key="1">
    <citation type="journal article" date="2015" name="Int. J. Syst. Evol. Microbiol.">
        <title>Youhaiella tibetensis gen. nov., sp. nov., isolated from subsurface sediment.</title>
        <authorList>
            <person name="Wang Y.X."/>
            <person name="Huang F.Q."/>
            <person name="Nogi Y."/>
            <person name="Pang S.J."/>
            <person name="Wang P.K."/>
            <person name="Lv J."/>
        </authorList>
    </citation>
    <scope>NUCLEOTIDE SEQUENCE [LARGE SCALE GENOMIC DNA]</scope>
    <source>
        <strain evidence="2">fig4</strain>
    </source>
</reference>
<dbReference type="PANTHER" id="PTHR30006">
    <property type="entry name" value="THIAMINE-BINDING PERIPLASMIC PROTEIN-RELATED"/>
    <property type="match status" value="1"/>
</dbReference>
<dbReference type="OrthoDB" id="8673316at2"/>
<dbReference type="AlphaFoldDB" id="A0A5B9DK03"/>
<accession>A0A5B9DK03</accession>
<organism evidence="1 2">
    <name type="scientific">Paradevosia tibetensis</name>
    <dbReference type="NCBI Taxonomy" id="1447062"/>
    <lineage>
        <taxon>Bacteria</taxon>
        <taxon>Pseudomonadati</taxon>
        <taxon>Pseudomonadota</taxon>
        <taxon>Alphaproteobacteria</taxon>
        <taxon>Hyphomicrobiales</taxon>
        <taxon>Devosiaceae</taxon>
        <taxon>Paradevosia</taxon>
    </lineage>
</organism>
<keyword evidence="2" id="KW-1185">Reference proteome</keyword>
<sequence>MTFKGRIARGALGAGVFALLATTSLAALAQDFNLDALIEAAKKEGPIGVYDSTGKIVEQSENFTKKYGIQATGTKVKATAQVEMIIREGQAKNIQGDVLLLSDAPAGIVELVPQGFAESWLPPDLADKIPAQYQNPLIITNSANVWAYNTEVYDKCPVSNIWELTDAKWKGKVAMQDPLNKASYVDWFNQMALHADDKVAAAYQDYFGKPLETTEASATAAWVKALAENSPLLTDADEAAAQAAGAPGQKEPFMALISSAKFRGNAESNYKLGLCTGLKPWAGWLYPSVGLIATGTKNPNAAKLFLHYMMTEEGIAPQSVDGKMSTNQDVKLPADEPSGIGAALDQMFTYDTASAADDWDARQDWQDFWRINYKR</sequence>